<evidence type="ECO:0000256" key="6">
    <source>
        <dbReference type="ARBA" id="ARBA00023125"/>
    </source>
</evidence>
<dbReference type="Pfam" id="PF02899">
    <property type="entry name" value="Phage_int_SAM_1"/>
    <property type="match status" value="1"/>
</dbReference>
<comment type="caution">
    <text evidence="12">The sequence shown here is derived from an EMBL/GenBank/DDBJ whole genome shotgun (WGS) entry which is preliminary data.</text>
</comment>
<evidence type="ECO:0000259" key="10">
    <source>
        <dbReference type="PROSITE" id="PS51898"/>
    </source>
</evidence>
<dbReference type="Gene3D" id="1.10.150.130">
    <property type="match status" value="1"/>
</dbReference>
<evidence type="ECO:0000256" key="4">
    <source>
        <dbReference type="ARBA" id="ARBA00022829"/>
    </source>
</evidence>
<keyword evidence="13" id="KW-1185">Reference proteome</keyword>
<sequence>MLLTAFLDYLELEKKYSFHTLKAYKKDVEDFLNFLKEKHENTSCLTADYLVVRSWLVELSERNYSNRSINRKVTSLKRYYAFLFHIKEVKVNPLSEHKALKTDMKIYPPFSIKEMEEAIEGVSVVDFKSARARLIIEILYSTGMRRAELISLKIQDVNLETQQIKVKGKGGKYRIIPMLTSLNSILRQYIAFRSELPVIEDRQFLLLTERGKKTYGALLYRTVVTALTGVSSKLKRSPHMLRHTFATHLLNDGADLASVKELMGHASLSSTQVYTHTSISELANIYKNAHPRSEKK</sequence>
<dbReference type="GO" id="GO:0051301">
    <property type="term" value="P:cell division"/>
    <property type="evidence" value="ECO:0007669"/>
    <property type="project" value="UniProtKB-KW"/>
</dbReference>
<dbReference type="PANTHER" id="PTHR30349">
    <property type="entry name" value="PHAGE INTEGRASE-RELATED"/>
    <property type="match status" value="1"/>
</dbReference>
<evidence type="ECO:0000256" key="8">
    <source>
        <dbReference type="ARBA" id="ARBA00023306"/>
    </source>
</evidence>
<dbReference type="InterPro" id="IPR004107">
    <property type="entry name" value="Integrase_SAM-like_N"/>
</dbReference>
<dbReference type="Gene3D" id="1.10.443.10">
    <property type="entry name" value="Intergrase catalytic core"/>
    <property type="match status" value="1"/>
</dbReference>
<dbReference type="Pfam" id="PF00589">
    <property type="entry name" value="Phage_integrase"/>
    <property type="match status" value="1"/>
</dbReference>
<dbReference type="PANTHER" id="PTHR30349:SF77">
    <property type="entry name" value="TYROSINE RECOMBINASE XERC"/>
    <property type="match status" value="1"/>
</dbReference>
<dbReference type="Proteomes" id="UP000553034">
    <property type="component" value="Unassembled WGS sequence"/>
</dbReference>
<organism evidence="12 13">
    <name type="scientific">Mesonia hippocampi</name>
    <dbReference type="NCBI Taxonomy" id="1628250"/>
    <lineage>
        <taxon>Bacteria</taxon>
        <taxon>Pseudomonadati</taxon>
        <taxon>Bacteroidota</taxon>
        <taxon>Flavobacteriia</taxon>
        <taxon>Flavobacteriales</taxon>
        <taxon>Flavobacteriaceae</taxon>
        <taxon>Mesonia</taxon>
    </lineage>
</organism>
<dbReference type="InterPro" id="IPR044068">
    <property type="entry name" value="CB"/>
</dbReference>
<evidence type="ECO:0000256" key="7">
    <source>
        <dbReference type="ARBA" id="ARBA00023172"/>
    </source>
</evidence>
<evidence type="ECO:0000256" key="9">
    <source>
        <dbReference type="PROSITE-ProRule" id="PRU01248"/>
    </source>
</evidence>
<protein>
    <submittedName>
        <fullName evidence="12">Integrase/recombinase XerC</fullName>
    </submittedName>
</protein>
<dbReference type="GO" id="GO:0005737">
    <property type="term" value="C:cytoplasm"/>
    <property type="evidence" value="ECO:0007669"/>
    <property type="project" value="UniProtKB-SubCell"/>
</dbReference>
<dbReference type="GO" id="GO:0007059">
    <property type="term" value="P:chromosome segregation"/>
    <property type="evidence" value="ECO:0007669"/>
    <property type="project" value="UniProtKB-KW"/>
</dbReference>
<accession>A0A840ENP5</accession>
<dbReference type="InterPro" id="IPR002104">
    <property type="entry name" value="Integrase_catalytic"/>
</dbReference>
<dbReference type="AlphaFoldDB" id="A0A840ENP5"/>
<dbReference type="GO" id="GO:0003677">
    <property type="term" value="F:DNA binding"/>
    <property type="evidence" value="ECO:0007669"/>
    <property type="project" value="UniProtKB-UniRule"/>
</dbReference>
<feature type="domain" description="Tyr recombinase" evidence="10">
    <location>
        <begin position="105"/>
        <end position="287"/>
    </location>
</feature>
<dbReference type="SUPFAM" id="SSF56349">
    <property type="entry name" value="DNA breaking-rejoining enzymes"/>
    <property type="match status" value="1"/>
</dbReference>
<keyword evidence="5" id="KW-0229">DNA integration</keyword>
<evidence type="ECO:0000313" key="13">
    <source>
        <dbReference type="Proteomes" id="UP000553034"/>
    </source>
</evidence>
<dbReference type="InterPro" id="IPR050090">
    <property type="entry name" value="Tyrosine_recombinase_XerCD"/>
</dbReference>
<evidence type="ECO:0000313" key="12">
    <source>
        <dbReference type="EMBL" id="MBB4118590.1"/>
    </source>
</evidence>
<gene>
    <name evidence="12" type="ORF">GGR32_000870</name>
</gene>
<reference evidence="12 13" key="1">
    <citation type="submission" date="2020-08" db="EMBL/GenBank/DDBJ databases">
        <title>Genomic Encyclopedia of Type Strains, Phase IV (KMG-IV): sequencing the most valuable type-strain genomes for metagenomic binning, comparative biology and taxonomic classification.</title>
        <authorList>
            <person name="Goeker M."/>
        </authorList>
    </citation>
    <scope>NUCLEOTIDE SEQUENCE [LARGE SCALE GENOMIC DNA]</scope>
    <source>
        <strain evidence="12 13">DSM 29568</strain>
    </source>
</reference>
<dbReference type="GO" id="GO:0015074">
    <property type="term" value="P:DNA integration"/>
    <property type="evidence" value="ECO:0007669"/>
    <property type="project" value="UniProtKB-KW"/>
</dbReference>
<evidence type="ECO:0000256" key="3">
    <source>
        <dbReference type="ARBA" id="ARBA00022618"/>
    </source>
</evidence>
<keyword evidence="8" id="KW-0131">Cell cycle</keyword>
<comment type="subcellular location">
    <subcellularLocation>
        <location evidence="1">Cytoplasm</location>
    </subcellularLocation>
</comment>
<name>A0A840ENP5_9FLAO</name>
<dbReference type="InterPro" id="IPR011010">
    <property type="entry name" value="DNA_brk_join_enz"/>
</dbReference>
<dbReference type="EMBL" id="JACIFO010000003">
    <property type="protein sequence ID" value="MBB4118590.1"/>
    <property type="molecule type" value="Genomic_DNA"/>
</dbReference>
<keyword evidence="2" id="KW-0963">Cytoplasm</keyword>
<dbReference type="PROSITE" id="PS51900">
    <property type="entry name" value="CB"/>
    <property type="match status" value="1"/>
</dbReference>
<dbReference type="PROSITE" id="PS51898">
    <property type="entry name" value="TYR_RECOMBINASE"/>
    <property type="match status" value="1"/>
</dbReference>
<dbReference type="InterPro" id="IPR010998">
    <property type="entry name" value="Integrase_recombinase_N"/>
</dbReference>
<keyword evidence="6 9" id="KW-0238">DNA-binding</keyword>
<feature type="domain" description="Core-binding (CB)" evidence="11">
    <location>
        <begin position="1"/>
        <end position="84"/>
    </location>
</feature>
<keyword evidence="4" id="KW-0159">Chromosome partition</keyword>
<evidence type="ECO:0000256" key="2">
    <source>
        <dbReference type="ARBA" id="ARBA00022490"/>
    </source>
</evidence>
<evidence type="ECO:0000256" key="1">
    <source>
        <dbReference type="ARBA" id="ARBA00004496"/>
    </source>
</evidence>
<keyword evidence="7" id="KW-0233">DNA recombination</keyword>
<dbReference type="InterPro" id="IPR013762">
    <property type="entry name" value="Integrase-like_cat_sf"/>
</dbReference>
<proteinExistence type="predicted"/>
<keyword evidence="3" id="KW-0132">Cell division</keyword>
<evidence type="ECO:0000259" key="11">
    <source>
        <dbReference type="PROSITE" id="PS51900"/>
    </source>
</evidence>
<dbReference type="GO" id="GO:0006310">
    <property type="term" value="P:DNA recombination"/>
    <property type="evidence" value="ECO:0007669"/>
    <property type="project" value="UniProtKB-KW"/>
</dbReference>
<evidence type="ECO:0000256" key="5">
    <source>
        <dbReference type="ARBA" id="ARBA00022908"/>
    </source>
</evidence>
<dbReference type="RefSeq" id="WP_183476818.1">
    <property type="nucleotide sequence ID" value="NZ_JACIFO010000003.1"/>
</dbReference>